<proteinExistence type="predicted"/>
<accession>A0ABU6KCT2</accession>
<name>A0ABU6KCT2_9BACI</name>
<dbReference type="Proteomes" id="UP001335737">
    <property type="component" value="Unassembled WGS sequence"/>
</dbReference>
<comment type="caution">
    <text evidence="1">The sequence shown here is derived from an EMBL/GenBank/DDBJ whole genome shotgun (WGS) entry which is preliminary data.</text>
</comment>
<dbReference type="RefSeq" id="WP_327606456.1">
    <property type="nucleotide sequence ID" value="NZ_JARZFX010000002.1"/>
</dbReference>
<dbReference type="EMBL" id="JARZFX010000002">
    <property type="protein sequence ID" value="MEC5422883.1"/>
    <property type="molecule type" value="Genomic_DNA"/>
</dbReference>
<organism evidence="1 2">
    <name type="scientific">Virgibacillus tibetensis</name>
    <dbReference type="NCBI Taxonomy" id="3042313"/>
    <lineage>
        <taxon>Bacteria</taxon>
        <taxon>Bacillati</taxon>
        <taxon>Bacillota</taxon>
        <taxon>Bacilli</taxon>
        <taxon>Bacillales</taxon>
        <taxon>Bacillaceae</taxon>
        <taxon>Virgibacillus</taxon>
    </lineage>
</organism>
<evidence type="ECO:0000313" key="2">
    <source>
        <dbReference type="Proteomes" id="UP001335737"/>
    </source>
</evidence>
<protein>
    <recommendedName>
        <fullName evidence="3">Nucleotide kinase</fullName>
    </recommendedName>
</protein>
<evidence type="ECO:0008006" key="3">
    <source>
        <dbReference type="Google" id="ProtNLM"/>
    </source>
</evidence>
<keyword evidence="2" id="KW-1185">Reference proteome</keyword>
<dbReference type="InterPro" id="IPR027417">
    <property type="entry name" value="P-loop_NTPase"/>
</dbReference>
<reference evidence="1 2" key="1">
    <citation type="journal article" date="2024" name="Int. J. Syst. Evol. Microbiol.">
        <title>Virgibacillus tibetensis sp. nov., isolated from salt lake on the Tibetan Plateau of China.</title>
        <authorList>
            <person name="Phurbu D."/>
            <person name="Liu Z.-X."/>
            <person name="Wang R."/>
            <person name="Zheng Y.-Y."/>
            <person name="Liu H.-C."/>
            <person name="Zhou Y.-G."/>
            <person name="Yu Y.-J."/>
            <person name="Li A.-H."/>
        </authorList>
    </citation>
    <scope>NUCLEOTIDE SEQUENCE [LARGE SCALE GENOMIC DNA]</scope>
    <source>
        <strain evidence="1 2">C22-A2</strain>
    </source>
</reference>
<gene>
    <name evidence="1" type="ORF">QGM71_05135</name>
</gene>
<evidence type="ECO:0000313" key="1">
    <source>
        <dbReference type="EMBL" id="MEC5422883.1"/>
    </source>
</evidence>
<sequence length="352" mass="40497">MPSKKYYYVTGNTAEGFINLLPTNLEGIHQIIVLNHPSHTIKTTILKEIIKTCESDYTIEILLSALDDKYLDGVIIRSKSIAIITDEIDLPELYGALELDLSLFIKERSPDNKNRNKVREDVVEFTEAAYNNFKSGLKIHDNLESIYIKEMDFQKADRITAEFIEELLHSVQKKDRKSHVRHRMFGTNTARGIVNVVPQLIKSTSKAYFIKGRAGTGKSTFMKKIKDACEYLGFDVDLYYCSFDPNSIDMVLVPELDFCIFDSTDPHEFYPERAEDIIIDLYEETVTPGTDEKYNKEISELNNNYKSYMRKGLENLKTAGEHLETIELTYTINKEETADIVDFIIKSFLSEQ</sequence>
<dbReference type="SUPFAM" id="SSF52540">
    <property type="entry name" value="P-loop containing nucleoside triphosphate hydrolases"/>
    <property type="match status" value="1"/>
</dbReference>